<reference evidence="2 3" key="1">
    <citation type="journal article" date="2016" name="Mol. Biol. Evol.">
        <title>Comparative Genomics of Early-Diverging Mushroom-Forming Fungi Provides Insights into the Origins of Lignocellulose Decay Capabilities.</title>
        <authorList>
            <person name="Nagy L.G."/>
            <person name="Riley R."/>
            <person name="Tritt A."/>
            <person name="Adam C."/>
            <person name="Daum C."/>
            <person name="Floudas D."/>
            <person name="Sun H."/>
            <person name="Yadav J.S."/>
            <person name="Pangilinan J."/>
            <person name="Larsson K.H."/>
            <person name="Matsuura K."/>
            <person name="Barry K."/>
            <person name="Labutti K."/>
            <person name="Kuo R."/>
            <person name="Ohm R.A."/>
            <person name="Bhattacharya S.S."/>
            <person name="Shirouzu T."/>
            <person name="Yoshinaga Y."/>
            <person name="Martin F.M."/>
            <person name="Grigoriev I.V."/>
            <person name="Hibbett D.S."/>
        </authorList>
    </citation>
    <scope>NUCLEOTIDE SEQUENCE [LARGE SCALE GENOMIC DNA]</scope>
    <source>
        <strain evidence="2 3">TUFC12733</strain>
    </source>
</reference>
<evidence type="ECO:0000256" key="1">
    <source>
        <dbReference type="SAM" id="MobiDB-lite"/>
    </source>
</evidence>
<dbReference type="AlphaFoldDB" id="A0A167RIT0"/>
<feature type="region of interest" description="Disordered" evidence="1">
    <location>
        <begin position="23"/>
        <end position="45"/>
    </location>
</feature>
<name>A0A167RIT0_CALVF</name>
<dbReference type="PROSITE" id="PS51257">
    <property type="entry name" value="PROKAR_LIPOPROTEIN"/>
    <property type="match status" value="1"/>
</dbReference>
<keyword evidence="3" id="KW-1185">Reference proteome</keyword>
<sequence length="128" mass="13983">MYSKPEPLGTGSFLLTGCEHAAGPLESGPGTGPHHLPRGGSSADSYQMRRDAQGLCGRCCRIRSSSCKPNVSPFFRPDEVQREKLQAGCKKMGPLIRPISGQLRYGRFCMSPGSCFTRYAPPAPYFRK</sequence>
<proteinExistence type="predicted"/>
<gene>
    <name evidence="2" type="ORF">CALVIDRAFT_218198</name>
</gene>
<accession>A0A167RIT0</accession>
<dbReference type="EMBL" id="KV417268">
    <property type="protein sequence ID" value="KZP00954.1"/>
    <property type="molecule type" value="Genomic_DNA"/>
</dbReference>
<organism evidence="2 3">
    <name type="scientific">Calocera viscosa (strain TUFC12733)</name>
    <dbReference type="NCBI Taxonomy" id="1330018"/>
    <lineage>
        <taxon>Eukaryota</taxon>
        <taxon>Fungi</taxon>
        <taxon>Dikarya</taxon>
        <taxon>Basidiomycota</taxon>
        <taxon>Agaricomycotina</taxon>
        <taxon>Dacrymycetes</taxon>
        <taxon>Dacrymycetales</taxon>
        <taxon>Dacrymycetaceae</taxon>
        <taxon>Calocera</taxon>
    </lineage>
</organism>
<evidence type="ECO:0000313" key="3">
    <source>
        <dbReference type="Proteomes" id="UP000076738"/>
    </source>
</evidence>
<evidence type="ECO:0000313" key="2">
    <source>
        <dbReference type="EMBL" id="KZP00954.1"/>
    </source>
</evidence>
<protein>
    <submittedName>
        <fullName evidence="2">Uncharacterized protein</fullName>
    </submittedName>
</protein>
<dbReference type="Proteomes" id="UP000076738">
    <property type="component" value="Unassembled WGS sequence"/>
</dbReference>